<evidence type="ECO:0000259" key="1">
    <source>
        <dbReference type="Pfam" id="PF16107"/>
    </source>
</evidence>
<gene>
    <name evidence="2" type="ORF">GH811_13860</name>
</gene>
<evidence type="ECO:0000313" key="2">
    <source>
        <dbReference type="EMBL" id="MBC3900703.1"/>
    </source>
</evidence>
<keyword evidence="3" id="KW-1185">Reference proteome</keyword>
<accession>A0ABR6YZU6</accession>
<dbReference type="Pfam" id="PF16107">
    <property type="entry name" value="DUF4825"/>
    <property type="match status" value="1"/>
</dbReference>
<sequence length="160" mass="17797">MNREKPMKRVVIILMCMTLLFFGTTGCSQLSQEVKQTADDLYAAKVEFVGDNAAVHALIEKTGLGRIKDYTIQLETSQEPYGLIINIAEKDGSFNESEFVPSAIQLLGLIKNLDYVEVNNGDEQFKMSSEEASALIDENVKTLGESKDKLKSIIEELTNK</sequence>
<proteinExistence type="predicted"/>
<organism evidence="2 3">
    <name type="scientific">Acetobacterium malicum</name>
    <dbReference type="NCBI Taxonomy" id="52692"/>
    <lineage>
        <taxon>Bacteria</taxon>
        <taxon>Bacillati</taxon>
        <taxon>Bacillota</taxon>
        <taxon>Clostridia</taxon>
        <taxon>Eubacteriales</taxon>
        <taxon>Eubacteriaceae</taxon>
        <taxon>Acetobacterium</taxon>
    </lineage>
</organism>
<dbReference type="PROSITE" id="PS51257">
    <property type="entry name" value="PROKAR_LIPOPROTEIN"/>
    <property type="match status" value="1"/>
</dbReference>
<feature type="domain" description="DUF4825" evidence="1">
    <location>
        <begin position="41"/>
        <end position="125"/>
    </location>
</feature>
<reference evidence="2 3" key="1">
    <citation type="journal article" date="2020" name="mSystems">
        <title>Defining Genomic and Predicted Metabolic Features of the Acetobacterium Genus.</title>
        <authorList>
            <person name="Ross D.E."/>
            <person name="Marshall C.W."/>
            <person name="Gulliver D."/>
            <person name="May H.D."/>
            <person name="Norman R.S."/>
        </authorList>
    </citation>
    <scope>NUCLEOTIDE SEQUENCE [LARGE SCALE GENOMIC DNA]</scope>
    <source>
        <strain evidence="2 3">DSM 4132</strain>
    </source>
</reference>
<dbReference type="InterPro" id="IPR032250">
    <property type="entry name" value="DUF4825"/>
</dbReference>
<comment type="caution">
    <text evidence="2">The sequence shown here is derived from an EMBL/GenBank/DDBJ whole genome shotgun (WGS) entry which is preliminary data.</text>
</comment>
<protein>
    <submittedName>
        <fullName evidence="2">DUF4825 domain-containing protein</fullName>
    </submittedName>
</protein>
<dbReference type="EMBL" id="WJBE01000014">
    <property type="protein sequence ID" value="MBC3900703.1"/>
    <property type="molecule type" value="Genomic_DNA"/>
</dbReference>
<dbReference type="Proteomes" id="UP000622405">
    <property type="component" value="Unassembled WGS sequence"/>
</dbReference>
<name>A0ABR6YZU6_9FIRM</name>
<evidence type="ECO:0000313" key="3">
    <source>
        <dbReference type="Proteomes" id="UP000622405"/>
    </source>
</evidence>